<keyword evidence="8" id="KW-0999">Mitochondrion inner membrane</keyword>
<reference evidence="13 14" key="1">
    <citation type="journal article" date="2012" name="PLoS Pathog.">
        <title>Diverse lifestyles and strategies of plant pathogenesis encoded in the genomes of eighteen Dothideomycetes fungi.</title>
        <authorList>
            <person name="Ohm R.A."/>
            <person name="Feau N."/>
            <person name="Henrissat B."/>
            <person name="Schoch C.L."/>
            <person name="Horwitz B.A."/>
            <person name="Barry K.W."/>
            <person name="Condon B.J."/>
            <person name="Copeland A.C."/>
            <person name="Dhillon B."/>
            <person name="Glaser F."/>
            <person name="Hesse C.N."/>
            <person name="Kosti I."/>
            <person name="LaButti K."/>
            <person name="Lindquist E.A."/>
            <person name="Lucas S."/>
            <person name="Salamov A.A."/>
            <person name="Bradshaw R.E."/>
            <person name="Ciuffetti L."/>
            <person name="Hamelin R.C."/>
            <person name="Kema G.H.J."/>
            <person name="Lawrence C."/>
            <person name="Scott J.A."/>
            <person name="Spatafora J.W."/>
            <person name="Turgeon B.G."/>
            <person name="de Wit P.J.G.M."/>
            <person name="Zhong S."/>
            <person name="Goodwin S.B."/>
            <person name="Grigoriev I.V."/>
        </authorList>
    </citation>
    <scope>NUCLEOTIDE SEQUENCE [LARGE SCALE GENOMIC DNA]</scope>
    <source>
        <strain evidence="13 14">UAMH 10762</strain>
    </source>
</reference>
<proteinExistence type="inferred from homology"/>
<evidence type="ECO:0000256" key="3">
    <source>
        <dbReference type="ARBA" id="ARBA00004637"/>
    </source>
</evidence>
<dbReference type="Proteomes" id="UP000011761">
    <property type="component" value="Unassembled WGS sequence"/>
</dbReference>
<dbReference type="OMA" id="YRDSCAN"/>
<keyword evidence="9" id="KW-0249">Electron transport</keyword>
<evidence type="ECO:0000256" key="6">
    <source>
        <dbReference type="ARBA" id="ARBA00022448"/>
    </source>
</evidence>
<keyword evidence="7" id="KW-0679">Respiratory chain</keyword>
<evidence type="ECO:0000256" key="2">
    <source>
        <dbReference type="ARBA" id="ARBA00004569"/>
    </source>
</evidence>
<keyword evidence="6" id="KW-0813">Transport</keyword>
<accession>M2NHQ1</accession>
<dbReference type="EMBL" id="KB445552">
    <property type="protein sequence ID" value="EMC98570.1"/>
    <property type="molecule type" value="Genomic_DNA"/>
</dbReference>
<dbReference type="InterPro" id="IPR008698">
    <property type="entry name" value="NDUB7"/>
</dbReference>
<dbReference type="Pfam" id="PF05676">
    <property type="entry name" value="NDUF_B7"/>
    <property type="match status" value="1"/>
</dbReference>
<dbReference type="STRING" id="717646.M2NHQ1"/>
<protein>
    <recommendedName>
        <fullName evidence="5">NADH dehydrogenase [ubiquinone] 1 beta subcomplex subunit 7</fullName>
    </recommendedName>
</protein>
<sequence length="95" mass="11002">MTVVEAVKEAVGLGDHGLTEATREEMSAARVPLPYRDSCAHLLIPLNKCRYDNYFMPWTCMDERHSYEKCQYDEFKLRVKKMDEIRAEKGGARSN</sequence>
<organism evidence="13 14">
    <name type="scientific">Baudoinia panamericana (strain UAMH 10762)</name>
    <name type="common">Angels' share fungus</name>
    <name type="synonym">Baudoinia compniacensis (strain UAMH 10762)</name>
    <dbReference type="NCBI Taxonomy" id="717646"/>
    <lineage>
        <taxon>Eukaryota</taxon>
        <taxon>Fungi</taxon>
        <taxon>Dikarya</taxon>
        <taxon>Ascomycota</taxon>
        <taxon>Pezizomycotina</taxon>
        <taxon>Dothideomycetes</taxon>
        <taxon>Dothideomycetidae</taxon>
        <taxon>Mycosphaerellales</taxon>
        <taxon>Teratosphaeriaceae</taxon>
        <taxon>Baudoinia</taxon>
    </lineage>
</organism>
<dbReference type="OrthoDB" id="268414at2759"/>
<keyword evidence="12" id="KW-1015">Disulfide bond</keyword>
<comment type="similarity">
    <text evidence="4">Belongs to the complex I NDUFB7 subunit family.</text>
</comment>
<dbReference type="PANTHER" id="PTHR20900:SF0">
    <property type="entry name" value="NADH DEHYDROGENASE [UBIQUINONE] 1 BETA SUBCOMPLEX SUBUNIT 7"/>
    <property type="match status" value="1"/>
</dbReference>
<evidence type="ECO:0000256" key="10">
    <source>
        <dbReference type="ARBA" id="ARBA00023128"/>
    </source>
</evidence>
<dbReference type="RefSeq" id="XP_007673809.1">
    <property type="nucleotide sequence ID" value="XM_007675619.1"/>
</dbReference>
<comment type="subcellular location">
    <subcellularLocation>
        <location evidence="3">Mitochondrion inner membrane</location>
        <topology evidence="3">Peripheral membrane protein</topology>
    </subcellularLocation>
    <subcellularLocation>
        <location evidence="2">Mitochondrion intermembrane space</location>
    </subcellularLocation>
</comment>
<dbReference type="GO" id="GO:0005743">
    <property type="term" value="C:mitochondrial inner membrane"/>
    <property type="evidence" value="ECO:0007669"/>
    <property type="project" value="UniProtKB-SubCell"/>
</dbReference>
<name>M2NHQ1_BAUPA</name>
<keyword evidence="11" id="KW-0472">Membrane</keyword>
<dbReference type="AlphaFoldDB" id="M2NHQ1"/>
<keyword evidence="10" id="KW-0496">Mitochondrion</keyword>
<dbReference type="GO" id="GO:0005758">
    <property type="term" value="C:mitochondrial intermembrane space"/>
    <property type="evidence" value="ECO:0007669"/>
    <property type="project" value="UniProtKB-SubCell"/>
</dbReference>
<evidence type="ECO:0000256" key="9">
    <source>
        <dbReference type="ARBA" id="ARBA00022982"/>
    </source>
</evidence>
<evidence type="ECO:0000313" key="14">
    <source>
        <dbReference type="Proteomes" id="UP000011761"/>
    </source>
</evidence>
<evidence type="ECO:0000256" key="7">
    <source>
        <dbReference type="ARBA" id="ARBA00022660"/>
    </source>
</evidence>
<dbReference type="PANTHER" id="PTHR20900">
    <property type="entry name" value="NADH:UBIQUINONE OXIDOREDUCTASE B18-LIKE SUBUNIT"/>
    <property type="match status" value="1"/>
</dbReference>
<evidence type="ECO:0000256" key="5">
    <source>
        <dbReference type="ARBA" id="ARBA00018677"/>
    </source>
</evidence>
<evidence type="ECO:0000256" key="8">
    <source>
        <dbReference type="ARBA" id="ARBA00022792"/>
    </source>
</evidence>
<dbReference type="KEGG" id="bcom:BAUCODRAFT_119896"/>
<evidence type="ECO:0000256" key="4">
    <source>
        <dbReference type="ARBA" id="ARBA00008006"/>
    </source>
</evidence>
<evidence type="ECO:0000313" key="13">
    <source>
        <dbReference type="EMBL" id="EMC98570.1"/>
    </source>
</evidence>
<evidence type="ECO:0000256" key="11">
    <source>
        <dbReference type="ARBA" id="ARBA00023136"/>
    </source>
</evidence>
<comment type="function">
    <text evidence="1">Accessory subunit of the mitochondrial membrane respiratory chain NADH dehydrogenase (Complex I), that is believed not to be involved in catalysis. Complex I functions in the transfer of electrons from NADH to the respiratory chain. The immediate electron acceptor for the enzyme is believed to be ubiquinone.</text>
</comment>
<dbReference type="PROSITE" id="PS51808">
    <property type="entry name" value="CHCH"/>
    <property type="match status" value="1"/>
</dbReference>
<evidence type="ECO:0000256" key="1">
    <source>
        <dbReference type="ARBA" id="ARBA00003195"/>
    </source>
</evidence>
<dbReference type="HOGENOM" id="CLU_154847_2_0_1"/>
<evidence type="ECO:0000256" key="12">
    <source>
        <dbReference type="ARBA" id="ARBA00023157"/>
    </source>
</evidence>
<keyword evidence="14" id="KW-1185">Reference proteome</keyword>
<gene>
    <name evidence="13" type="ORF">BAUCODRAFT_119896</name>
</gene>
<dbReference type="eggNOG" id="KOG3468">
    <property type="taxonomic scope" value="Eukaryota"/>
</dbReference>
<dbReference type="GeneID" id="19107455"/>